<feature type="compositionally biased region" description="Basic and acidic residues" evidence="1">
    <location>
        <begin position="43"/>
        <end position="56"/>
    </location>
</feature>
<feature type="compositionally biased region" description="Acidic residues" evidence="1">
    <location>
        <begin position="171"/>
        <end position="184"/>
    </location>
</feature>
<feature type="compositionally biased region" description="Acidic residues" evidence="1">
    <location>
        <begin position="142"/>
        <end position="159"/>
    </location>
</feature>
<dbReference type="Proteomes" id="UP000182235">
    <property type="component" value="Unassembled WGS sequence"/>
</dbReference>
<dbReference type="VEuPathDB" id="FungiDB:AJ78_03500"/>
<evidence type="ECO:0000313" key="2">
    <source>
        <dbReference type="EMBL" id="OJD16331.1"/>
    </source>
</evidence>
<sequence length="385" mass="43110">MRRKPWVSKSHPLPRFEYMSRNRRAVFGDPPSAYLAAVIERNERARQKREQARLENEQSQVEEELPRKRPGPNNNQVNTFHTRTDCDDILWSGSATPASNTHPASGTSHSQIFDSESNWESHEQSDNTSTDQTNDEGHYIEEYENEGTEYSQEDAEYEGPEGVADGAEGFQDSDDGDNDAEMADDDKINIQGQDWRSSEITVLDKEQEGVDDHQNGRTGKPGDRNDILVNKEICAPSPVRVNWGSTTANLLVFTSNNAIITPNEHAEHPSATISHRSFSHAFPVPDNDALEIENLAPVEVNSQDLNSRLVGNRHIPVSLSEDVFHTGSSRTVMLPTLIASASQSAFTTDQNFSNQDEPFCEENDNGAVHYTDEFSSELGYQNLDW</sequence>
<proteinExistence type="predicted"/>
<gene>
    <name evidence="2" type="ORF">AJ78_03500</name>
</gene>
<feature type="compositionally biased region" description="Basic and acidic residues" evidence="1">
    <location>
        <begin position="202"/>
        <end position="224"/>
    </location>
</feature>
<comment type="caution">
    <text evidence="2">The sequence shown here is derived from an EMBL/GenBank/DDBJ whole genome shotgun (WGS) entry which is preliminary data.</text>
</comment>
<dbReference type="OrthoDB" id="4181059at2759"/>
<keyword evidence="3" id="KW-1185">Reference proteome</keyword>
<accession>A0A1J9Q7W8</accession>
<dbReference type="AlphaFoldDB" id="A0A1J9Q7W8"/>
<feature type="region of interest" description="Disordered" evidence="1">
    <location>
        <begin position="43"/>
        <end position="224"/>
    </location>
</feature>
<evidence type="ECO:0000256" key="1">
    <source>
        <dbReference type="SAM" id="MobiDB-lite"/>
    </source>
</evidence>
<reference evidence="2 3" key="1">
    <citation type="submission" date="2015-07" db="EMBL/GenBank/DDBJ databases">
        <title>Emmonsia species relationships and genome sequence.</title>
        <authorList>
            <consortium name="The Broad Institute Genomics Platform"/>
            <person name="Cuomo C.A."/>
            <person name="Munoz J.F."/>
            <person name="Imamovic A."/>
            <person name="Priest M.E."/>
            <person name="Young S."/>
            <person name="Clay O.K."/>
            <person name="McEwen J.G."/>
        </authorList>
    </citation>
    <scope>NUCLEOTIDE SEQUENCE [LARGE SCALE GENOMIC DNA]</scope>
    <source>
        <strain evidence="2 3">UAMH 9510</strain>
    </source>
</reference>
<evidence type="ECO:0000313" key="3">
    <source>
        <dbReference type="Proteomes" id="UP000182235"/>
    </source>
</evidence>
<feature type="compositionally biased region" description="Polar residues" evidence="1">
    <location>
        <begin position="190"/>
        <end position="200"/>
    </location>
</feature>
<feature type="compositionally biased region" description="Polar residues" evidence="1">
    <location>
        <begin position="72"/>
        <end position="81"/>
    </location>
</feature>
<feature type="compositionally biased region" description="Polar residues" evidence="1">
    <location>
        <begin position="93"/>
        <end position="118"/>
    </location>
</feature>
<dbReference type="EMBL" id="LGRN01000113">
    <property type="protein sequence ID" value="OJD16331.1"/>
    <property type="molecule type" value="Genomic_DNA"/>
</dbReference>
<protein>
    <submittedName>
        <fullName evidence="2">Uncharacterized protein</fullName>
    </submittedName>
</protein>
<organism evidence="2 3">
    <name type="scientific">Emergomyces pasteurianus Ep9510</name>
    <dbReference type="NCBI Taxonomy" id="1447872"/>
    <lineage>
        <taxon>Eukaryota</taxon>
        <taxon>Fungi</taxon>
        <taxon>Dikarya</taxon>
        <taxon>Ascomycota</taxon>
        <taxon>Pezizomycotina</taxon>
        <taxon>Eurotiomycetes</taxon>
        <taxon>Eurotiomycetidae</taxon>
        <taxon>Onygenales</taxon>
        <taxon>Ajellomycetaceae</taxon>
        <taxon>Emergomyces</taxon>
    </lineage>
</organism>
<name>A0A1J9Q7W8_9EURO</name>